<gene>
    <name evidence="1" type="ORF">RRG08_021129</name>
</gene>
<dbReference type="AlphaFoldDB" id="A0AAE1DAG6"/>
<evidence type="ECO:0000313" key="1">
    <source>
        <dbReference type="EMBL" id="KAK3763306.1"/>
    </source>
</evidence>
<evidence type="ECO:0000313" key="2">
    <source>
        <dbReference type="Proteomes" id="UP001283361"/>
    </source>
</evidence>
<protein>
    <submittedName>
        <fullName evidence="1">Uncharacterized protein</fullName>
    </submittedName>
</protein>
<name>A0AAE1DAG6_9GAST</name>
<dbReference type="EMBL" id="JAWDGP010004573">
    <property type="protein sequence ID" value="KAK3763306.1"/>
    <property type="molecule type" value="Genomic_DNA"/>
</dbReference>
<keyword evidence="2" id="KW-1185">Reference proteome</keyword>
<sequence>MGNLAAVKRHAKTNRFARARLPVCCDGRPAALLGPKYSGSHQASRQWMATGDWRRIGHGLGEQRPSRVLITHTLLATDVALLSAWCLVQIVDYNVPLLLDKLESAFCEFPVIDTERTCQVLIDLSSSSVPNWGAPQSAWLPGLQGSSGVDRVVDRKVVTGREELYVLYCVGFGVEVSHALAFVN</sequence>
<reference evidence="1" key="1">
    <citation type="journal article" date="2023" name="G3 (Bethesda)">
        <title>A reference genome for the long-term kleptoplast-retaining sea slug Elysia crispata morphotype clarki.</title>
        <authorList>
            <person name="Eastman K.E."/>
            <person name="Pendleton A.L."/>
            <person name="Shaikh M.A."/>
            <person name="Suttiyut T."/>
            <person name="Ogas R."/>
            <person name="Tomko P."/>
            <person name="Gavelis G."/>
            <person name="Widhalm J.R."/>
            <person name="Wisecaver J.H."/>
        </authorList>
    </citation>
    <scope>NUCLEOTIDE SEQUENCE</scope>
    <source>
        <strain evidence="1">ECLA1</strain>
    </source>
</reference>
<organism evidence="1 2">
    <name type="scientific">Elysia crispata</name>
    <name type="common">lettuce slug</name>
    <dbReference type="NCBI Taxonomy" id="231223"/>
    <lineage>
        <taxon>Eukaryota</taxon>
        <taxon>Metazoa</taxon>
        <taxon>Spiralia</taxon>
        <taxon>Lophotrochozoa</taxon>
        <taxon>Mollusca</taxon>
        <taxon>Gastropoda</taxon>
        <taxon>Heterobranchia</taxon>
        <taxon>Euthyneura</taxon>
        <taxon>Panpulmonata</taxon>
        <taxon>Sacoglossa</taxon>
        <taxon>Placobranchoidea</taxon>
        <taxon>Plakobranchidae</taxon>
        <taxon>Elysia</taxon>
    </lineage>
</organism>
<comment type="caution">
    <text evidence="1">The sequence shown here is derived from an EMBL/GenBank/DDBJ whole genome shotgun (WGS) entry which is preliminary data.</text>
</comment>
<proteinExistence type="predicted"/>
<dbReference type="Proteomes" id="UP001283361">
    <property type="component" value="Unassembled WGS sequence"/>
</dbReference>
<accession>A0AAE1DAG6</accession>